<dbReference type="CDD" id="cd06170">
    <property type="entry name" value="LuxR_C_like"/>
    <property type="match status" value="1"/>
</dbReference>
<dbReference type="InterPro" id="IPR000792">
    <property type="entry name" value="Tscrpt_reg_LuxR_C"/>
</dbReference>
<dbReference type="PANTHER" id="PTHR43214">
    <property type="entry name" value="TWO-COMPONENT RESPONSE REGULATOR"/>
    <property type="match status" value="1"/>
</dbReference>
<keyword evidence="6" id="KW-1185">Reference proteome</keyword>
<dbReference type="PANTHER" id="PTHR43214:SF43">
    <property type="entry name" value="TWO-COMPONENT RESPONSE REGULATOR"/>
    <property type="match status" value="1"/>
</dbReference>
<accession>A0A132BW85</accession>
<dbReference type="SUPFAM" id="SSF75516">
    <property type="entry name" value="Pheromone-binding domain of LuxR-like quorum-sensing transcription factors"/>
    <property type="match status" value="1"/>
</dbReference>
<evidence type="ECO:0000256" key="2">
    <source>
        <dbReference type="ARBA" id="ARBA00023125"/>
    </source>
</evidence>
<dbReference type="Pfam" id="PF03472">
    <property type="entry name" value="Autoind_bind"/>
    <property type="match status" value="1"/>
</dbReference>
<gene>
    <name evidence="5" type="primary">luxR_3</name>
    <name evidence="5" type="ORF">TRIHO_26210</name>
</gene>
<keyword evidence="2" id="KW-0238">DNA-binding</keyword>
<reference evidence="5 6" key="1">
    <citation type="submission" date="2015-12" db="EMBL/GenBank/DDBJ databases">
        <title>Genome sequence of the marine Rhodobacteraceae strain O3.65, Candidatus Tritonibacter horizontis.</title>
        <authorList>
            <person name="Poehlein A."/>
            <person name="Giebel H.A."/>
            <person name="Voget S."/>
            <person name="Brinkhoff T."/>
        </authorList>
    </citation>
    <scope>NUCLEOTIDE SEQUENCE [LARGE SCALE GENOMIC DNA]</scope>
    <source>
        <strain evidence="5 6">O3.65</strain>
    </source>
</reference>
<organism evidence="5 6">
    <name type="scientific">Tritonibacter horizontis</name>
    <dbReference type="NCBI Taxonomy" id="1768241"/>
    <lineage>
        <taxon>Bacteria</taxon>
        <taxon>Pseudomonadati</taxon>
        <taxon>Pseudomonadota</taxon>
        <taxon>Alphaproteobacteria</taxon>
        <taxon>Rhodobacterales</taxon>
        <taxon>Paracoccaceae</taxon>
        <taxon>Tritonibacter</taxon>
    </lineage>
</organism>
<dbReference type="SMART" id="SM00421">
    <property type="entry name" value="HTH_LUXR"/>
    <property type="match status" value="1"/>
</dbReference>
<dbReference type="Pfam" id="PF00196">
    <property type="entry name" value="GerE"/>
    <property type="match status" value="1"/>
</dbReference>
<proteinExistence type="predicted"/>
<evidence type="ECO:0000313" key="5">
    <source>
        <dbReference type="EMBL" id="KUP92649.1"/>
    </source>
</evidence>
<dbReference type="SUPFAM" id="SSF46894">
    <property type="entry name" value="C-terminal effector domain of the bipartite response regulators"/>
    <property type="match status" value="1"/>
</dbReference>
<dbReference type="RefSeq" id="WP_068244331.1">
    <property type="nucleotide sequence ID" value="NZ_LPUY01000074.1"/>
</dbReference>
<dbReference type="PROSITE" id="PS50043">
    <property type="entry name" value="HTH_LUXR_2"/>
    <property type="match status" value="1"/>
</dbReference>
<evidence type="ECO:0000259" key="4">
    <source>
        <dbReference type="PROSITE" id="PS50043"/>
    </source>
</evidence>
<feature type="domain" description="HTH luxR-type" evidence="4">
    <location>
        <begin position="179"/>
        <end position="244"/>
    </location>
</feature>
<keyword evidence="1" id="KW-0805">Transcription regulation</keyword>
<dbReference type="GO" id="GO:0006355">
    <property type="term" value="P:regulation of DNA-templated transcription"/>
    <property type="evidence" value="ECO:0007669"/>
    <property type="project" value="InterPro"/>
</dbReference>
<evidence type="ECO:0000313" key="6">
    <source>
        <dbReference type="Proteomes" id="UP000068382"/>
    </source>
</evidence>
<dbReference type="Gene3D" id="1.10.10.10">
    <property type="entry name" value="Winged helix-like DNA-binding domain superfamily/Winged helix DNA-binding domain"/>
    <property type="match status" value="1"/>
</dbReference>
<dbReference type="GO" id="GO:0003677">
    <property type="term" value="F:DNA binding"/>
    <property type="evidence" value="ECO:0007669"/>
    <property type="project" value="UniProtKB-KW"/>
</dbReference>
<dbReference type="InterPro" id="IPR036693">
    <property type="entry name" value="TF_LuxR_autoind-bd_dom_sf"/>
</dbReference>
<comment type="caution">
    <text evidence="5">The sequence shown here is derived from an EMBL/GenBank/DDBJ whole genome shotgun (WGS) entry which is preliminary data.</text>
</comment>
<sequence>MKVAEYLHRVTQFRSIADLWGAHVAQMGRYGFDRLLYGYTLFKTETSLGDPDDFVVLSNHSPEYLKGYISDGLYSDAPMLRWALDNEGVASWRIAQDMAAQGLLDPRAQATFDFNMRMGVRAGYTISFHSATQRFKGAIALAARPESSQDAVEDIWAEHGQDIVLMNNVAHLKILTLPYEAPNRVLTKRQREVLQWVGDGKTIQDIALLMGLTNATIEKHLRLARANLSVETTAQAVLKASLHNQMYSVGG</sequence>
<dbReference type="InterPro" id="IPR039420">
    <property type="entry name" value="WalR-like"/>
</dbReference>
<dbReference type="InterPro" id="IPR016032">
    <property type="entry name" value="Sig_transdc_resp-reg_C-effctor"/>
</dbReference>
<protein>
    <submittedName>
        <fullName evidence="5">Transcriptional activator protein LuxR</fullName>
    </submittedName>
</protein>
<dbReference type="EMBL" id="LPUY01000074">
    <property type="protein sequence ID" value="KUP92649.1"/>
    <property type="molecule type" value="Genomic_DNA"/>
</dbReference>
<dbReference type="PRINTS" id="PR00038">
    <property type="entry name" value="HTHLUXR"/>
</dbReference>
<dbReference type="InterPro" id="IPR005143">
    <property type="entry name" value="TF_LuxR_autoind-bd_dom"/>
</dbReference>
<dbReference type="OrthoDB" id="3679796at2"/>
<dbReference type="PATRIC" id="fig|1768241.3.peg.2744"/>
<dbReference type="InterPro" id="IPR036388">
    <property type="entry name" value="WH-like_DNA-bd_sf"/>
</dbReference>
<evidence type="ECO:0000256" key="3">
    <source>
        <dbReference type="ARBA" id="ARBA00023163"/>
    </source>
</evidence>
<dbReference type="Proteomes" id="UP000068382">
    <property type="component" value="Unassembled WGS sequence"/>
</dbReference>
<dbReference type="Gene3D" id="3.30.450.80">
    <property type="entry name" value="Transcription factor LuxR-like, autoinducer-binding domain"/>
    <property type="match status" value="1"/>
</dbReference>
<name>A0A132BW85_9RHOB</name>
<evidence type="ECO:0000256" key="1">
    <source>
        <dbReference type="ARBA" id="ARBA00023015"/>
    </source>
</evidence>
<keyword evidence="3" id="KW-0804">Transcription</keyword>
<dbReference type="AlphaFoldDB" id="A0A132BW85"/>